<feature type="coiled-coil region" evidence="1">
    <location>
        <begin position="80"/>
        <end position="107"/>
    </location>
</feature>
<evidence type="ECO:0000313" key="3">
    <source>
        <dbReference type="Proteomes" id="UP001066276"/>
    </source>
</evidence>
<dbReference type="AlphaFoldDB" id="A0AAV7W5N4"/>
<proteinExistence type="predicted"/>
<name>A0AAV7W5N4_PLEWA</name>
<organism evidence="2 3">
    <name type="scientific">Pleurodeles waltl</name>
    <name type="common">Iberian ribbed newt</name>
    <dbReference type="NCBI Taxonomy" id="8319"/>
    <lineage>
        <taxon>Eukaryota</taxon>
        <taxon>Metazoa</taxon>
        <taxon>Chordata</taxon>
        <taxon>Craniata</taxon>
        <taxon>Vertebrata</taxon>
        <taxon>Euteleostomi</taxon>
        <taxon>Amphibia</taxon>
        <taxon>Batrachia</taxon>
        <taxon>Caudata</taxon>
        <taxon>Salamandroidea</taxon>
        <taxon>Salamandridae</taxon>
        <taxon>Pleurodelinae</taxon>
        <taxon>Pleurodeles</taxon>
    </lineage>
</organism>
<gene>
    <name evidence="2" type="ORF">NDU88_003466</name>
</gene>
<accession>A0AAV7W5N4</accession>
<keyword evidence="3" id="KW-1185">Reference proteome</keyword>
<evidence type="ECO:0000256" key="1">
    <source>
        <dbReference type="SAM" id="Coils"/>
    </source>
</evidence>
<dbReference type="Proteomes" id="UP001066276">
    <property type="component" value="Chromosome 1_2"/>
</dbReference>
<comment type="caution">
    <text evidence="2">The sequence shown here is derived from an EMBL/GenBank/DDBJ whole genome shotgun (WGS) entry which is preliminary data.</text>
</comment>
<reference evidence="2" key="1">
    <citation type="journal article" date="2022" name="bioRxiv">
        <title>Sequencing and chromosome-scale assembly of the giantPleurodeles waltlgenome.</title>
        <authorList>
            <person name="Brown T."/>
            <person name="Elewa A."/>
            <person name="Iarovenko S."/>
            <person name="Subramanian E."/>
            <person name="Araus A.J."/>
            <person name="Petzold A."/>
            <person name="Susuki M."/>
            <person name="Suzuki K.-i.T."/>
            <person name="Hayashi T."/>
            <person name="Toyoda A."/>
            <person name="Oliveira C."/>
            <person name="Osipova E."/>
            <person name="Leigh N.D."/>
            <person name="Simon A."/>
            <person name="Yun M.H."/>
        </authorList>
    </citation>
    <scope>NUCLEOTIDE SEQUENCE</scope>
    <source>
        <strain evidence="2">20211129_DDA</strain>
        <tissue evidence="2">Liver</tissue>
    </source>
</reference>
<protein>
    <submittedName>
        <fullName evidence="2">Uncharacterized protein</fullName>
    </submittedName>
</protein>
<evidence type="ECO:0000313" key="2">
    <source>
        <dbReference type="EMBL" id="KAJ1208076.1"/>
    </source>
</evidence>
<dbReference type="EMBL" id="JANPWB010000002">
    <property type="protein sequence ID" value="KAJ1208076.1"/>
    <property type="molecule type" value="Genomic_DNA"/>
</dbReference>
<sequence>MVKPKRHAQTQSNQMDKYAVKRQVMENNEGRKKSVVAEPLLGAIMEAIRDLKSSLEPKLDAVTVDVNLLRADFHKMSEKVKSQELNINLLQSTAKRLEEQVQFLAKQQPQMAARLEDQEGSARKNNI</sequence>
<keyword evidence="1" id="KW-0175">Coiled coil</keyword>